<accession>A0A7J6KRN4</accession>
<feature type="coiled-coil region" evidence="6">
    <location>
        <begin position="166"/>
        <end position="193"/>
    </location>
</feature>
<dbReference type="InterPro" id="IPR036388">
    <property type="entry name" value="WH-like_DNA-bd_sf"/>
</dbReference>
<feature type="compositionally biased region" description="Basic residues" evidence="7">
    <location>
        <begin position="10"/>
        <end position="24"/>
    </location>
</feature>
<evidence type="ECO:0000256" key="3">
    <source>
        <dbReference type="ARBA" id="ARBA00023172"/>
    </source>
</evidence>
<evidence type="ECO:0000256" key="1">
    <source>
        <dbReference type="ARBA" id="ARBA00004123"/>
    </source>
</evidence>
<protein>
    <submittedName>
        <fullName evidence="9">PSMC3 interacting protein</fullName>
    </submittedName>
</protein>
<dbReference type="GO" id="GO:0120230">
    <property type="term" value="F:recombinase activator activity"/>
    <property type="evidence" value="ECO:0007669"/>
    <property type="project" value="TreeGrafter"/>
</dbReference>
<keyword evidence="4" id="KW-0539">Nucleus</keyword>
<dbReference type="GO" id="GO:0010774">
    <property type="term" value="P:meiotic strand invasion involved in reciprocal meiotic recombination"/>
    <property type="evidence" value="ECO:0007669"/>
    <property type="project" value="TreeGrafter"/>
</dbReference>
<dbReference type="InterPro" id="IPR010776">
    <property type="entry name" value="Hop2_WH_dom"/>
</dbReference>
<sequence>MCVVPTSTKKTVKAKGKPKKKAAPKSKGSTEGSKAQGREAETKIATYMKEQNRPYSAQNVFDNLHGVVPKAQVQNLMEKLSKEPGSEGEPPLVMKEYGAQKVFLCNQSLFGDCSPESVLQLNADVAEVEKKLPSVRAALGKGEACRADSMTGHCLVTAEISQLRSQGELEGKVASSRKRVRELEERVDVIRKEREKAGVYGDLHNTLAKRRRLCMSIVSRVGELMSLSKEDVFNELGLDVE</sequence>
<keyword evidence="3" id="KW-0233">DNA recombination</keyword>
<evidence type="ECO:0000256" key="2">
    <source>
        <dbReference type="ARBA" id="ARBA00007922"/>
    </source>
</evidence>
<dbReference type="GO" id="GO:0007129">
    <property type="term" value="P:homologous chromosome pairing at meiosis"/>
    <property type="evidence" value="ECO:0007669"/>
    <property type="project" value="TreeGrafter"/>
</dbReference>
<dbReference type="GO" id="GO:0120231">
    <property type="term" value="C:DNA recombinase auxiliary factor complex"/>
    <property type="evidence" value="ECO:0007669"/>
    <property type="project" value="TreeGrafter"/>
</dbReference>
<name>A0A7J6KRN4_PEROL</name>
<dbReference type="EMBL" id="JABAHT010001210">
    <property type="protein sequence ID" value="KAF4649777.1"/>
    <property type="molecule type" value="Genomic_DNA"/>
</dbReference>
<organism evidence="9 10">
    <name type="scientific">Perkinsus olseni</name>
    <name type="common">Perkinsus atlanticus</name>
    <dbReference type="NCBI Taxonomy" id="32597"/>
    <lineage>
        <taxon>Eukaryota</taxon>
        <taxon>Sar</taxon>
        <taxon>Alveolata</taxon>
        <taxon>Perkinsozoa</taxon>
        <taxon>Perkinsea</taxon>
        <taxon>Perkinsida</taxon>
        <taxon>Perkinsidae</taxon>
        <taxon>Perkinsus</taxon>
    </lineage>
</organism>
<evidence type="ECO:0000256" key="7">
    <source>
        <dbReference type="SAM" id="MobiDB-lite"/>
    </source>
</evidence>
<comment type="caution">
    <text evidence="9">The sequence shown here is derived from an EMBL/GenBank/DDBJ whole genome shotgun (WGS) entry which is preliminary data.</text>
</comment>
<evidence type="ECO:0000256" key="5">
    <source>
        <dbReference type="ARBA" id="ARBA00023254"/>
    </source>
</evidence>
<evidence type="ECO:0000313" key="10">
    <source>
        <dbReference type="Proteomes" id="UP000570595"/>
    </source>
</evidence>
<dbReference type="GO" id="GO:0000709">
    <property type="term" value="P:meiotic joint molecule formation"/>
    <property type="evidence" value="ECO:0007669"/>
    <property type="project" value="TreeGrafter"/>
</dbReference>
<dbReference type="PANTHER" id="PTHR15938:SF0">
    <property type="entry name" value="HOMOLOGOUS-PAIRING PROTEIN 2 HOMOLOG"/>
    <property type="match status" value="1"/>
</dbReference>
<keyword evidence="6" id="KW-0175">Coiled coil</keyword>
<feature type="domain" description="Homologous-pairing protein 2 winged helix" evidence="8">
    <location>
        <begin position="39"/>
        <end position="106"/>
    </location>
</feature>
<evidence type="ECO:0000259" key="8">
    <source>
        <dbReference type="Pfam" id="PF07106"/>
    </source>
</evidence>
<dbReference type="OrthoDB" id="272266at2759"/>
<keyword evidence="5" id="KW-0469">Meiosis</keyword>
<feature type="region of interest" description="Disordered" evidence="7">
    <location>
        <begin position="1"/>
        <end position="43"/>
    </location>
</feature>
<comment type="similarity">
    <text evidence="2">Belongs to the HOP2 family.</text>
</comment>
<comment type="subcellular location">
    <subcellularLocation>
        <location evidence="1">Nucleus</location>
    </subcellularLocation>
</comment>
<dbReference type="AlphaFoldDB" id="A0A7J6KRN4"/>
<dbReference type="Proteomes" id="UP000570595">
    <property type="component" value="Unassembled WGS sequence"/>
</dbReference>
<dbReference type="GO" id="GO:0000794">
    <property type="term" value="C:condensed nuclear chromosome"/>
    <property type="evidence" value="ECO:0007669"/>
    <property type="project" value="TreeGrafter"/>
</dbReference>
<evidence type="ECO:0000256" key="6">
    <source>
        <dbReference type="SAM" id="Coils"/>
    </source>
</evidence>
<dbReference type="Gene3D" id="1.10.10.10">
    <property type="entry name" value="Winged helix-like DNA-binding domain superfamily/Winged helix DNA-binding domain"/>
    <property type="match status" value="1"/>
</dbReference>
<dbReference type="Pfam" id="PF07106">
    <property type="entry name" value="WHD_TBPIP"/>
    <property type="match status" value="1"/>
</dbReference>
<dbReference type="GO" id="GO:0003690">
    <property type="term" value="F:double-stranded DNA binding"/>
    <property type="evidence" value="ECO:0007669"/>
    <property type="project" value="TreeGrafter"/>
</dbReference>
<dbReference type="PANTHER" id="PTHR15938">
    <property type="entry name" value="TBP-1 INTERACTING PROTEIN"/>
    <property type="match status" value="1"/>
</dbReference>
<evidence type="ECO:0000256" key="4">
    <source>
        <dbReference type="ARBA" id="ARBA00023242"/>
    </source>
</evidence>
<gene>
    <name evidence="9" type="primary">PSMC3IP</name>
    <name evidence="9" type="ORF">FOZ61_000999</name>
</gene>
<proteinExistence type="inferred from homology"/>
<evidence type="ECO:0000313" key="9">
    <source>
        <dbReference type="EMBL" id="KAF4649777.1"/>
    </source>
</evidence>
<reference evidence="9 10" key="1">
    <citation type="submission" date="2020-04" db="EMBL/GenBank/DDBJ databases">
        <title>Perkinsus olseni comparative genomics.</title>
        <authorList>
            <person name="Bogema D.R."/>
        </authorList>
    </citation>
    <scope>NUCLEOTIDE SEQUENCE [LARGE SCALE GENOMIC DNA]</scope>
    <source>
        <strain evidence="9">ATCC PRA-179</strain>
    </source>
</reference>